<protein>
    <recommendedName>
        <fullName evidence="4">Outer membrane protein beta-barrel domain-containing protein</fullName>
    </recommendedName>
</protein>
<dbReference type="EMBL" id="PIPQ01000003">
    <property type="protein sequence ID" value="RUO40474.1"/>
    <property type="molecule type" value="Genomic_DNA"/>
</dbReference>
<evidence type="ECO:0008006" key="4">
    <source>
        <dbReference type="Google" id="ProtNLM"/>
    </source>
</evidence>
<comment type="caution">
    <text evidence="2">The sequence shown here is derived from an EMBL/GenBank/DDBJ whole genome shotgun (WGS) entry which is preliminary data.</text>
</comment>
<evidence type="ECO:0000313" key="3">
    <source>
        <dbReference type="Proteomes" id="UP000286976"/>
    </source>
</evidence>
<sequence>MQVKTYARRSLGALAASLLATFSITSQAITLTQPSYTHVSAAYTNSNNNTRGLFIDVEYELQHKFYVTGTFQNSKYTTQGHTSRESIIDLGLGKYFTIADGLTLDASASLGRYTPSSSLFDSGNNFYTLNTGFRNRFEAFETRLGYRHIKFSGQQADQGIVASAWYYPTPQMSIGITFNDVYSKSTWGFGARILF</sequence>
<dbReference type="OrthoDB" id="6401282at2"/>
<keyword evidence="1" id="KW-0732">Signal</keyword>
<evidence type="ECO:0000313" key="2">
    <source>
        <dbReference type="EMBL" id="RUO40474.1"/>
    </source>
</evidence>
<feature type="signal peptide" evidence="1">
    <location>
        <begin position="1"/>
        <end position="28"/>
    </location>
</feature>
<gene>
    <name evidence="2" type="ORF">CWE15_06865</name>
</gene>
<proteinExistence type="predicted"/>
<name>A0A432X1V1_9GAMM</name>
<feature type="chain" id="PRO_5019578029" description="Outer membrane protein beta-barrel domain-containing protein" evidence="1">
    <location>
        <begin position="29"/>
        <end position="195"/>
    </location>
</feature>
<dbReference type="RefSeq" id="WP_126757350.1">
    <property type="nucleotide sequence ID" value="NZ_PIPQ01000003.1"/>
</dbReference>
<organism evidence="2 3">
    <name type="scientific">Aliidiomarina taiwanensis</name>
    <dbReference type="NCBI Taxonomy" id="946228"/>
    <lineage>
        <taxon>Bacteria</taxon>
        <taxon>Pseudomonadati</taxon>
        <taxon>Pseudomonadota</taxon>
        <taxon>Gammaproteobacteria</taxon>
        <taxon>Alteromonadales</taxon>
        <taxon>Idiomarinaceae</taxon>
        <taxon>Aliidiomarina</taxon>
    </lineage>
</organism>
<accession>A0A432X1V1</accession>
<dbReference type="SUPFAM" id="SSF56935">
    <property type="entry name" value="Porins"/>
    <property type="match status" value="1"/>
</dbReference>
<dbReference type="Proteomes" id="UP000286976">
    <property type="component" value="Unassembled WGS sequence"/>
</dbReference>
<dbReference type="AlphaFoldDB" id="A0A432X1V1"/>
<evidence type="ECO:0000256" key="1">
    <source>
        <dbReference type="SAM" id="SignalP"/>
    </source>
</evidence>
<keyword evidence="3" id="KW-1185">Reference proteome</keyword>
<reference evidence="2 3" key="1">
    <citation type="journal article" date="2011" name="Front. Microbiol.">
        <title>Genomic signatures of strain selection and enhancement in Bacillus atrophaeus var. globigii, a historical biowarfare simulant.</title>
        <authorList>
            <person name="Gibbons H.S."/>
            <person name="Broomall S.M."/>
            <person name="McNew L.A."/>
            <person name="Daligault H."/>
            <person name="Chapman C."/>
            <person name="Bruce D."/>
            <person name="Karavis M."/>
            <person name="Krepps M."/>
            <person name="McGregor P.A."/>
            <person name="Hong C."/>
            <person name="Park K.H."/>
            <person name="Akmal A."/>
            <person name="Feldman A."/>
            <person name="Lin J.S."/>
            <person name="Chang W.E."/>
            <person name="Higgs B.W."/>
            <person name="Demirev P."/>
            <person name="Lindquist J."/>
            <person name="Liem A."/>
            <person name="Fochler E."/>
            <person name="Read T.D."/>
            <person name="Tapia R."/>
            <person name="Johnson S."/>
            <person name="Bishop-Lilly K.A."/>
            <person name="Detter C."/>
            <person name="Han C."/>
            <person name="Sozhamannan S."/>
            <person name="Rosenzweig C.N."/>
            <person name="Skowronski E.W."/>
        </authorList>
    </citation>
    <scope>NUCLEOTIDE SEQUENCE [LARGE SCALE GENOMIC DNA]</scope>
    <source>
        <strain evidence="2 3">AIT1</strain>
    </source>
</reference>